<keyword evidence="2" id="KW-0436">Ligase</keyword>
<keyword evidence="3 7" id="KW-0547">Nucleotide-binding</keyword>
<evidence type="ECO:0000256" key="2">
    <source>
        <dbReference type="ARBA" id="ARBA00022598"/>
    </source>
</evidence>
<dbReference type="GO" id="GO:0016874">
    <property type="term" value="F:ligase activity"/>
    <property type="evidence" value="ECO:0007669"/>
    <property type="project" value="UniProtKB-KW"/>
</dbReference>
<feature type="domain" description="ATP-grasp" evidence="10">
    <location>
        <begin position="120"/>
        <end position="317"/>
    </location>
</feature>
<dbReference type="InterPro" id="IPR016185">
    <property type="entry name" value="PreATP-grasp_dom_sf"/>
</dbReference>
<evidence type="ECO:0000259" key="11">
    <source>
        <dbReference type="PROSITE" id="PS50979"/>
    </source>
</evidence>
<dbReference type="SUPFAM" id="SSF51246">
    <property type="entry name" value="Rudiment single hybrid motif"/>
    <property type="match status" value="1"/>
</dbReference>
<evidence type="ECO:0000256" key="4">
    <source>
        <dbReference type="ARBA" id="ARBA00022840"/>
    </source>
</evidence>
<dbReference type="InterPro" id="IPR005481">
    <property type="entry name" value="BC-like_N"/>
</dbReference>
<dbReference type="PANTHER" id="PTHR18866:SF33">
    <property type="entry name" value="METHYLCROTONOYL-COA CARBOXYLASE SUBUNIT ALPHA, MITOCHONDRIAL-RELATED"/>
    <property type="match status" value="1"/>
</dbReference>
<organism evidence="12 13">
    <name type="scientific">Bordetella genomosp. 11</name>
    <dbReference type="NCBI Taxonomy" id="1416808"/>
    <lineage>
        <taxon>Bacteria</taxon>
        <taxon>Pseudomonadati</taxon>
        <taxon>Pseudomonadota</taxon>
        <taxon>Betaproteobacteria</taxon>
        <taxon>Burkholderiales</taxon>
        <taxon>Alcaligenaceae</taxon>
        <taxon>Bordetella</taxon>
    </lineage>
</organism>
<dbReference type="Pfam" id="PF21139">
    <property type="entry name" value="BT_MCC_alpha"/>
    <property type="match status" value="1"/>
</dbReference>
<dbReference type="InterPro" id="IPR005482">
    <property type="entry name" value="Biotin_COase_C"/>
</dbReference>
<dbReference type="PROSITE" id="PS50975">
    <property type="entry name" value="ATP_GRASP"/>
    <property type="match status" value="1"/>
</dbReference>
<dbReference type="InterPro" id="IPR048429">
    <property type="entry name" value="MCC_alpha_BT"/>
</dbReference>
<keyword evidence="4 7" id="KW-0067">ATP-binding</keyword>
<dbReference type="EMBL" id="NEVS01000001">
    <property type="protein sequence ID" value="OZI66255.1"/>
    <property type="molecule type" value="Genomic_DNA"/>
</dbReference>
<protein>
    <submittedName>
        <fullName evidence="12">3-methylcrotonyl-CoA carboxylase</fullName>
    </submittedName>
</protein>
<dbReference type="SMART" id="SM00878">
    <property type="entry name" value="Biotin_carb_C"/>
    <property type="match status" value="1"/>
</dbReference>
<dbReference type="Pfam" id="PF02785">
    <property type="entry name" value="Biotin_carb_C"/>
    <property type="match status" value="1"/>
</dbReference>
<dbReference type="PROSITE" id="PS50968">
    <property type="entry name" value="BIOTINYL_LIPOYL"/>
    <property type="match status" value="1"/>
</dbReference>
<dbReference type="InterPro" id="IPR000089">
    <property type="entry name" value="Biotin_lipoyl"/>
</dbReference>
<comment type="caution">
    <text evidence="12">The sequence shown here is derived from an EMBL/GenBank/DDBJ whole genome shotgun (WGS) entry which is preliminary data.</text>
</comment>
<dbReference type="Gene3D" id="3.30.470.20">
    <property type="entry name" value="ATP-grasp fold, B domain"/>
    <property type="match status" value="1"/>
</dbReference>
<comment type="cofactor">
    <cofactor evidence="1">
        <name>biotin</name>
        <dbReference type="ChEBI" id="CHEBI:57586"/>
    </cofactor>
</comment>
<dbReference type="Pfam" id="PF00364">
    <property type="entry name" value="Biotin_lipoyl"/>
    <property type="match status" value="1"/>
</dbReference>
<evidence type="ECO:0000256" key="7">
    <source>
        <dbReference type="PROSITE-ProRule" id="PRU00409"/>
    </source>
</evidence>
<dbReference type="InterPro" id="IPR011054">
    <property type="entry name" value="Rudment_hybrid_motif"/>
</dbReference>
<dbReference type="AlphaFoldDB" id="A0A261UX72"/>
<evidence type="ECO:0000259" key="9">
    <source>
        <dbReference type="PROSITE" id="PS50968"/>
    </source>
</evidence>
<dbReference type="Proteomes" id="UP000215767">
    <property type="component" value="Unassembled WGS sequence"/>
</dbReference>
<evidence type="ECO:0000313" key="13">
    <source>
        <dbReference type="Proteomes" id="UP000215767"/>
    </source>
</evidence>
<dbReference type="GO" id="GO:0046872">
    <property type="term" value="F:metal ion binding"/>
    <property type="evidence" value="ECO:0007669"/>
    <property type="project" value="InterPro"/>
</dbReference>
<gene>
    <name evidence="12" type="ORF">CAL28_00435</name>
</gene>
<dbReference type="SMART" id="SM01209">
    <property type="entry name" value="GARS_A"/>
    <property type="match status" value="1"/>
</dbReference>
<accession>A0A261UX72</accession>
<evidence type="ECO:0000256" key="1">
    <source>
        <dbReference type="ARBA" id="ARBA00001953"/>
    </source>
</evidence>
<dbReference type="PROSITE" id="PS00866">
    <property type="entry name" value="CPSASE_1"/>
    <property type="match status" value="1"/>
</dbReference>
<evidence type="ECO:0000259" key="10">
    <source>
        <dbReference type="PROSITE" id="PS50975"/>
    </source>
</evidence>
<dbReference type="FunFam" id="3.30.1490.20:FF:000003">
    <property type="entry name" value="acetyl-CoA carboxylase isoform X1"/>
    <property type="match status" value="1"/>
</dbReference>
<dbReference type="InterPro" id="IPR011764">
    <property type="entry name" value="Biotin_carboxylation_dom"/>
</dbReference>
<dbReference type="InterPro" id="IPR005479">
    <property type="entry name" value="CPAse_ATP-bd"/>
</dbReference>
<name>A0A261UX72_9BORD</name>
<dbReference type="PROSITE" id="PS00867">
    <property type="entry name" value="CPSASE_2"/>
    <property type="match status" value="1"/>
</dbReference>
<dbReference type="FunFam" id="3.30.470.20:FF:000028">
    <property type="entry name" value="Methylcrotonoyl-CoA carboxylase subunit alpha, mitochondrial"/>
    <property type="match status" value="1"/>
</dbReference>
<evidence type="ECO:0000256" key="5">
    <source>
        <dbReference type="ARBA" id="ARBA00022946"/>
    </source>
</evidence>
<dbReference type="InterPro" id="IPR050856">
    <property type="entry name" value="Biotin_carboxylase_complex"/>
</dbReference>
<proteinExistence type="predicted"/>
<dbReference type="RefSeq" id="WP_094839468.1">
    <property type="nucleotide sequence ID" value="NZ_NEVS01000001.1"/>
</dbReference>
<feature type="domain" description="Biotin carboxylation" evidence="11">
    <location>
        <begin position="1"/>
        <end position="451"/>
    </location>
</feature>
<dbReference type="InterPro" id="IPR001882">
    <property type="entry name" value="Biotin_BS"/>
</dbReference>
<feature type="domain" description="Lipoyl-binding" evidence="9">
    <location>
        <begin position="620"/>
        <end position="697"/>
    </location>
</feature>
<keyword evidence="13" id="KW-1185">Reference proteome</keyword>
<dbReference type="Pfam" id="PF02786">
    <property type="entry name" value="CPSase_L_D2"/>
    <property type="match status" value="1"/>
</dbReference>
<dbReference type="FunFam" id="3.40.50.20:FF:000010">
    <property type="entry name" value="Propionyl-CoA carboxylase subunit alpha"/>
    <property type="match status" value="1"/>
</dbReference>
<dbReference type="PANTHER" id="PTHR18866">
    <property type="entry name" value="CARBOXYLASE:PYRUVATE/ACETYL-COA/PROPIONYL-COA CARBOXYLASE"/>
    <property type="match status" value="1"/>
</dbReference>
<evidence type="ECO:0000256" key="3">
    <source>
        <dbReference type="ARBA" id="ARBA00022741"/>
    </source>
</evidence>
<dbReference type="CDD" id="cd06850">
    <property type="entry name" value="biotinyl_domain"/>
    <property type="match status" value="1"/>
</dbReference>
<dbReference type="InterPro" id="IPR011761">
    <property type="entry name" value="ATP-grasp"/>
</dbReference>
<dbReference type="PROSITE" id="PS50979">
    <property type="entry name" value="BC"/>
    <property type="match status" value="1"/>
</dbReference>
<reference evidence="13" key="1">
    <citation type="submission" date="2017-05" db="EMBL/GenBank/DDBJ databases">
        <title>Complete and WGS of Bordetella genogroups.</title>
        <authorList>
            <person name="Spilker T."/>
            <person name="Lipuma J."/>
        </authorList>
    </citation>
    <scope>NUCLEOTIDE SEQUENCE [LARGE SCALE GENOMIC DNA]</scope>
    <source>
        <strain evidence="13">AU8856</strain>
    </source>
</reference>
<dbReference type="OrthoDB" id="9803706at2"/>
<dbReference type="PROSITE" id="PS00188">
    <property type="entry name" value="BIOTIN"/>
    <property type="match status" value="1"/>
</dbReference>
<dbReference type="GO" id="GO:0005524">
    <property type="term" value="F:ATP binding"/>
    <property type="evidence" value="ECO:0007669"/>
    <property type="project" value="UniProtKB-UniRule"/>
</dbReference>
<dbReference type="Gene3D" id="2.40.50.100">
    <property type="match status" value="1"/>
</dbReference>
<evidence type="ECO:0000256" key="6">
    <source>
        <dbReference type="ARBA" id="ARBA00023267"/>
    </source>
</evidence>
<keyword evidence="6" id="KW-0092">Biotin</keyword>
<dbReference type="Pfam" id="PF00289">
    <property type="entry name" value="Biotin_carb_N"/>
    <property type="match status" value="1"/>
</dbReference>
<evidence type="ECO:0000313" key="12">
    <source>
        <dbReference type="EMBL" id="OZI66255.1"/>
    </source>
</evidence>
<keyword evidence="5" id="KW-0809">Transit peptide</keyword>
<dbReference type="InterPro" id="IPR011053">
    <property type="entry name" value="Single_hybrid_motif"/>
</dbReference>
<dbReference type="SUPFAM" id="SSF56059">
    <property type="entry name" value="Glutathione synthetase ATP-binding domain-like"/>
    <property type="match status" value="1"/>
</dbReference>
<dbReference type="FunFam" id="2.40.50.100:FF:000003">
    <property type="entry name" value="Acetyl-CoA carboxylase biotin carboxyl carrier protein"/>
    <property type="match status" value="1"/>
</dbReference>
<dbReference type="Gene3D" id="3.30.700.40">
    <property type="match status" value="1"/>
</dbReference>
<evidence type="ECO:0000256" key="8">
    <source>
        <dbReference type="SAM" id="MobiDB-lite"/>
    </source>
</evidence>
<feature type="region of interest" description="Disordered" evidence="8">
    <location>
        <begin position="486"/>
        <end position="522"/>
    </location>
</feature>
<dbReference type="SUPFAM" id="SSF51230">
    <property type="entry name" value="Single hybrid motif"/>
    <property type="match status" value="1"/>
</dbReference>
<sequence>MFSTLLIANRGEIACRVAATARRLGIRTIAVYSDADARAPHVAACDAAVRLGPAEPGASYLRGDLILAAAQAADAQAIHPGYGFLSENAGFAEIVTAAGIAFVGPPAGAIAAMGSKSAAKQLMEKAGVPLVPGYHGDNQDAAFLRRQADAIGYPVLIKASAGGGGKGMRIVQDGADFADALASCRREASSSFGDDRVLLERYLQKPRHIEIQVFADTHGHCIYLFERDCSVQRRHQKVIEEAPAPGMTEDRRQAMGEAAVAAARAVGYVGAGTVEFIVEPDGRFYFMEMNTRLQVEHPVTEMITGVDLVEWQLRVAAGEPLPARQQDLRLRGHAIEARIYAENPDTGFLPSIGTVRYLDLPAHTAFANGAVRVDGGVRAGDAITPYYDPMIAKLIVRGEDRDAARARMAQALAQVRVAGVHTNTAFLGRLMRDEAFAAADLDTGLIERRRDTLLPPAGTASPSMLALSTAALLAREDATGGRALHDDAMAGTQDTGAAPASPTAAHRQAHASPDPWDTRDGWRVDGRYERPIHWLDRDTRRTVALRRERDAWSLALDDGAPRRLRWEAAPRGEGGQGWAIRVTLDDDDIHGVAVWCGESLHVFHDGDARQLVLHDPLAHAGEEHGEHGGDMTAPMPGKIISIGVRAGDAVRKGQALLVMEAMKMEHTITAAADGEVAEVFYAVGDQVAEGAALIALR</sequence>
<dbReference type="SUPFAM" id="SSF52440">
    <property type="entry name" value="PreATP-grasp domain"/>
    <property type="match status" value="1"/>
</dbReference>